<dbReference type="AlphaFoldDB" id="X0S6R8"/>
<organism evidence="1">
    <name type="scientific">marine sediment metagenome</name>
    <dbReference type="NCBI Taxonomy" id="412755"/>
    <lineage>
        <taxon>unclassified sequences</taxon>
        <taxon>metagenomes</taxon>
        <taxon>ecological metagenomes</taxon>
    </lineage>
</organism>
<evidence type="ECO:0000313" key="1">
    <source>
        <dbReference type="EMBL" id="GAF76704.1"/>
    </source>
</evidence>
<comment type="caution">
    <text evidence="1">The sequence shown here is derived from an EMBL/GenBank/DDBJ whole genome shotgun (WGS) entry which is preliminary data.</text>
</comment>
<dbReference type="EMBL" id="BARS01003044">
    <property type="protein sequence ID" value="GAF76704.1"/>
    <property type="molecule type" value="Genomic_DNA"/>
</dbReference>
<gene>
    <name evidence="1" type="ORF">S01H1_05861</name>
</gene>
<reference evidence="1" key="1">
    <citation type="journal article" date="2014" name="Front. Microbiol.">
        <title>High frequency of phylogenetically diverse reductive dehalogenase-homologous genes in deep subseafloor sedimentary metagenomes.</title>
        <authorList>
            <person name="Kawai M."/>
            <person name="Futagami T."/>
            <person name="Toyoda A."/>
            <person name="Takaki Y."/>
            <person name="Nishi S."/>
            <person name="Hori S."/>
            <person name="Arai W."/>
            <person name="Tsubouchi T."/>
            <person name="Morono Y."/>
            <person name="Uchiyama I."/>
            <person name="Ito T."/>
            <person name="Fujiyama A."/>
            <person name="Inagaki F."/>
            <person name="Takami H."/>
        </authorList>
    </citation>
    <scope>NUCLEOTIDE SEQUENCE</scope>
    <source>
        <strain evidence="1">Expedition CK06-06</strain>
    </source>
</reference>
<protein>
    <submittedName>
        <fullName evidence="1">Uncharacterized protein</fullName>
    </submittedName>
</protein>
<sequence>MALAKPQKSMRELDMIRGKMLVAAATKEELADFLTYVTTLESLVEEASSEDFYGTDGWQHRIGLD</sequence>
<accession>X0S6R8</accession>
<name>X0S6R8_9ZZZZ</name>
<proteinExistence type="predicted"/>